<accession>A0AAV7P817</accession>
<comment type="caution">
    <text evidence="2">The sequence shown here is derived from an EMBL/GenBank/DDBJ whole genome shotgun (WGS) entry which is preliminary data.</text>
</comment>
<dbReference type="AlphaFoldDB" id="A0AAV7P817"/>
<feature type="compositionally biased region" description="Polar residues" evidence="1">
    <location>
        <begin position="104"/>
        <end position="113"/>
    </location>
</feature>
<keyword evidence="3" id="KW-1185">Reference proteome</keyword>
<evidence type="ECO:0000256" key="1">
    <source>
        <dbReference type="SAM" id="MobiDB-lite"/>
    </source>
</evidence>
<evidence type="ECO:0000313" key="2">
    <source>
        <dbReference type="EMBL" id="KAJ1123392.1"/>
    </source>
</evidence>
<feature type="region of interest" description="Disordered" evidence="1">
    <location>
        <begin position="103"/>
        <end position="149"/>
    </location>
</feature>
<proteinExistence type="predicted"/>
<name>A0AAV7P817_PLEWA</name>
<protein>
    <submittedName>
        <fullName evidence="2">Uncharacterized protein</fullName>
    </submittedName>
</protein>
<dbReference type="EMBL" id="JANPWB010000011">
    <property type="protein sequence ID" value="KAJ1123392.1"/>
    <property type="molecule type" value="Genomic_DNA"/>
</dbReference>
<evidence type="ECO:0000313" key="3">
    <source>
        <dbReference type="Proteomes" id="UP001066276"/>
    </source>
</evidence>
<sequence>MAASLEGVRSCMMSSTEQAAAMQGRTSILQELQQSVKEISTTVRELPQHLTHQTFHCKHKCNIDPLRADLTAYHSDVADILKNQQLLLAAVLPLIAPQLAASGISDSTSSNSEVCVAPSNPPPPRAEEMAHTSEDEDVEQITFTRKRFR</sequence>
<organism evidence="2 3">
    <name type="scientific">Pleurodeles waltl</name>
    <name type="common">Iberian ribbed newt</name>
    <dbReference type="NCBI Taxonomy" id="8319"/>
    <lineage>
        <taxon>Eukaryota</taxon>
        <taxon>Metazoa</taxon>
        <taxon>Chordata</taxon>
        <taxon>Craniata</taxon>
        <taxon>Vertebrata</taxon>
        <taxon>Euteleostomi</taxon>
        <taxon>Amphibia</taxon>
        <taxon>Batrachia</taxon>
        <taxon>Caudata</taxon>
        <taxon>Salamandroidea</taxon>
        <taxon>Salamandridae</taxon>
        <taxon>Pleurodelinae</taxon>
        <taxon>Pleurodeles</taxon>
    </lineage>
</organism>
<reference evidence="2" key="1">
    <citation type="journal article" date="2022" name="bioRxiv">
        <title>Sequencing and chromosome-scale assembly of the giantPleurodeles waltlgenome.</title>
        <authorList>
            <person name="Brown T."/>
            <person name="Elewa A."/>
            <person name="Iarovenko S."/>
            <person name="Subramanian E."/>
            <person name="Araus A.J."/>
            <person name="Petzold A."/>
            <person name="Susuki M."/>
            <person name="Suzuki K.-i.T."/>
            <person name="Hayashi T."/>
            <person name="Toyoda A."/>
            <person name="Oliveira C."/>
            <person name="Osipova E."/>
            <person name="Leigh N.D."/>
            <person name="Simon A."/>
            <person name="Yun M.H."/>
        </authorList>
    </citation>
    <scope>NUCLEOTIDE SEQUENCE</scope>
    <source>
        <strain evidence="2">20211129_DDA</strain>
        <tissue evidence="2">Liver</tissue>
    </source>
</reference>
<gene>
    <name evidence="2" type="ORF">NDU88_001862</name>
</gene>
<dbReference type="Proteomes" id="UP001066276">
    <property type="component" value="Chromosome 7"/>
</dbReference>